<keyword evidence="13" id="KW-1185">Reference proteome</keyword>
<comment type="subcellular location">
    <subcellularLocation>
        <location evidence="11">Endoplasmic reticulum membrane</location>
    </subcellularLocation>
    <subcellularLocation>
        <location evidence="11">Nucleus membrane</location>
    </subcellularLocation>
</comment>
<dbReference type="GO" id="GO:0005789">
    <property type="term" value="C:endoplasmic reticulum membrane"/>
    <property type="evidence" value="ECO:0007669"/>
    <property type="project" value="UniProtKB-SubCell"/>
</dbReference>
<dbReference type="Proteomes" id="UP000093000">
    <property type="component" value="Unassembled WGS sequence"/>
</dbReference>
<dbReference type="EMBL" id="LUGH01000469">
    <property type="protein sequence ID" value="OBZ84781.1"/>
    <property type="molecule type" value="Genomic_DNA"/>
</dbReference>
<evidence type="ECO:0000313" key="12">
    <source>
        <dbReference type="EMBL" id="OBZ84781.1"/>
    </source>
</evidence>
<evidence type="ECO:0000256" key="7">
    <source>
        <dbReference type="ARBA" id="ARBA00022989"/>
    </source>
</evidence>
<comment type="function">
    <text evidence="1 11">Required for nuclear membrane fusion during karyogamy.</text>
</comment>
<name>A0A1C7N6U7_9FUNG</name>
<proteinExistence type="inferred from homology"/>
<keyword evidence="10 11" id="KW-0539">Nucleus</keyword>
<keyword evidence="4" id="KW-0812">Transmembrane</keyword>
<dbReference type="PANTHER" id="PTHR28012">
    <property type="entry name" value="NUCLEAR FUSION PROTEIN KAR5"/>
    <property type="match status" value="1"/>
</dbReference>
<keyword evidence="9" id="KW-0325">Glycoprotein</keyword>
<keyword evidence="3 11" id="KW-0415">Karyogamy</keyword>
<evidence type="ECO:0000256" key="2">
    <source>
        <dbReference type="ARBA" id="ARBA00010473"/>
    </source>
</evidence>
<dbReference type="Pfam" id="PF04163">
    <property type="entry name" value="Tht1"/>
    <property type="match status" value="1"/>
</dbReference>
<reference evidence="12 13" key="1">
    <citation type="submission" date="2016-03" db="EMBL/GenBank/DDBJ databases">
        <title>Choanephora cucurbitarum.</title>
        <authorList>
            <person name="Min B."/>
            <person name="Park H."/>
            <person name="Park J.-H."/>
            <person name="Shin H.-D."/>
            <person name="Choi I.-G."/>
        </authorList>
    </citation>
    <scope>NUCLEOTIDE SEQUENCE [LARGE SCALE GENOMIC DNA]</scope>
    <source>
        <strain evidence="12 13">KUS-F28377</strain>
    </source>
</reference>
<keyword evidence="7" id="KW-1133">Transmembrane helix</keyword>
<sequence>MLSFVFTFDRKENSNKNLFEQRSTHVLYHLELYRQLQNQESDCYKKVTAELLEGCYSLNLNSVQHIQYAIKLALCELSLAQLKIPIECHSTDARNLKNCVRKLSYSPQTWTSYSGYFRDVAKNFEILYQQQKHLIEWQQQEIALLDQLRGSQSRLIDQLEHIRAAHLKSANQIQSIFESLVLLEDQADLIVSKYNQVITHQVQSASLQLKELSLQHQIELDRMANLITSSLEAADRQLWTIIRGMTQVTENVEKTVQLQTIYFEDWSKIMSSINSQLSEALNHTSSINDRITLINEHVSWFSSLLISPKQWAHIVVSNLKDGALATLSYAIVFYNLYRSMSVTFWKRIALAIFTTTGKYDLGLFETHWSKLVVALIQFVLVQYFPVIKRYRSDLRQPTYFHPEAVISASTPVSAPVYHFQSYYPPYSLDHEFALKNEME</sequence>
<dbReference type="PANTHER" id="PTHR28012:SF1">
    <property type="entry name" value="NUCLEAR FUSION PROTEIN KAR5"/>
    <property type="match status" value="1"/>
</dbReference>
<dbReference type="GO" id="GO:0031965">
    <property type="term" value="C:nuclear membrane"/>
    <property type="evidence" value="ECO:0007669"/>
    <property type="project" value="UniProtKB-SubCell"/>
</dbReference>
<evidence type="ECO:0000256" key="4">
    <source>
        <dbReference type="ARBA" id="ARBA00022692"/>
    </source>
</evidence>
<dbReference type="InParanoid" id="A0A1C7N6U7"/>
<gene>
    <name evidence="12" type="ORF">A0J61_07164</name>
</gene>
<accession>A0A1C7N6U7</accession>
<evidence type="ECO:0000256" key="1">
    <source>
        <dbReference type="ARBA" id="ARBA00003389"/>
    </source>
</evidence>
<evidence type="ECO:0000256" key="9">
    <source>
        <dbReference type="ARBA" id="ARBA00023180"/>
    </source>
</evidence>
<evidence type="ECO:0000256" key="6">
    <source>
        <dbReference type="ARBA" id="ARBA00022824"/>
    </source>
</evidence>
<dbReference type="GO" id="GO:0000742">
    <property type="term" value="P:karyogamy involved in conjugation with cellular fusion"/>
    <property type="evidence" value="ECO:0007669"/>
    <property type="project" value="UniProtKB-UniRule"/>
</dbReference>
<dbReference type="OrthoDB" id="5311848at2759"/>
<evidence type="ECO:0000256" key="8">
    <source>
        <dbReference type="ARBA" id="ARBA00023136"/>
    </source>
</evidence>
<keyword evidence="8" id="KW-0472">Membrane</keyword>
<dbReference type="AlphaFoldDB" id="A0A1C7N6U7"/>
<evidence type="ECO:0000256" key="5">
    <source>
        <dbReference type="ARBA" id="ARBA00022729"/>
    </source>
</evidence>
<evidence type="ECO:0000313" key="13">
    <source>
        <dbReference type="Proteomes" id="UP000093000"/>
    </source>
</evidence>
<comment type="caution">
    <text evidence="12">The sequence shown here is derived from an EMBL/GenBank/DDBJ whole genome shotgun (WGS) entry which is preliminary data.</text>
</comment>
<keyword evidence="5 11" id="KW-0732">Signal</keyword>
<evidence type="ECO:0000256" key="10">
    <source>
        <dbReference type="ARBA" id="ARBA00023242"/>
    </source>
</evidence>
<organism evidence="12 13">
    <name type="scientific">Choanephora cucurbitarum</name>
    <dbReference type="NCBI Taxonomy" id="101091"/>
    <lineage>
        <taxon>Eukaryota</taxon>
        <taxon>Fungi</taxon>
        <taxon>Fungi incertae sedis</taxon>
        <taxon>Mucoromycota</taxon>
        <taxon>Mucoromycotina</taxon>
        <taxon>Mucoromycetes</taxon>
        <taxon>Mucorales</taxon>
        <taxon>Mucorineae</taxon>
        <taxon>Choanephoraceae</taxon>
        <taxon>Choanephoroideae</taxon>
        <taxon>Choanephora</taxon>
    </lineage>
</organism>
<evidence type="ECO:0000256" key="3">
    <source>
        <dbReference type="ARBA" id="ARBA00022459"/>
    </source>
</evidence>
<dbReference type="InterPro" id="IPR007292">
    <property type="entry name" value="Nuclear_fusion_Kar5"/>
</dbReference>
<comment type="similarity">
    <text evidence="2 11">Belongs to the KAR5 family.</text>
</comment>
<evidence type="ECO:0008006" key="14">
    <source>
        <dbReference type="Google" id="ProtNLM"/>
    </source>
</evidence>
<evidence type="ECO:0000256" key="11">
    <source>
        <dbReference type="RuleBase" id="RU368082"/>
    </source>
</evidence>
<protein>
    <recommendedName>
        <fullName evidence="14">Nuclear fusion protein KAR5</fullName>
    </recommendedName>
</protein>
<keyword evidence="6 11" id="KW-0256">Endoplasmic reticulum</keyword>
<dbReference type="GO" id="GO:0048288">
    <property type="term" value="P:nuclear membrane fusion involved in karyogamy"/>
    <property type="evidence" value="ECO:0007669"/>
    <property type="project" value="UniProtKB-UniRule"/>
</dbReference>